<dbReference type="PROSITE" id="PS51529">
    <property type="entry name" value="CYSTATIN_FETUIN_A"/>
    <property type="match status" value="1"/>
</dbReference>
<protein>
    <recommendedName>
        <fullName evidence="9">Cystatin fetuin-A-type domain-containing protein</fullName>
    </recommendedName>
</protein>
<dbReference type="GO" id="GO:0072562">
    <property type="term" value="C:blood microparticle"/>
    <property type="evidence" value="ECO:0007669"/>
    <property type="project" value="TreeGrafter"/>
</dbReference>
<dbReference type="CDD" id="cd00042">
    <property type="entry name" value="CY"/>
    <property type="match status" value="1"/>
</dbReference>
<keyword evidence="6" id="KW-0325">Glycoprotein</keyword>
<name>A0AAN8DF45_CHAGU</name>
<keyword evidence="2" id="KW-0964">Secreted</keyword>
<evidence type="ECO:0000259" key="9">
    <source>
        <dbReference type="PROSITE" id="PS51529"/>
    </source>
</evidence>
<feature type="chain" id="PRO_5042839209" description="Cystatin fetuin-A-type domain-containing protein" evidence="8">
    <location>
        <begin position="19"/>
        <end position="393"/>
    </location>
</feature>
<evidence type="ECO:0000256" key="3">
    <source>
        <dbReference type="ARBA" id="ARBA00022729"/>
    </source>
</evidence>
<evidence type="ECO:0000256" key="5">
    <source>
        <dbReference type="ARBA" id="ARBA00023157"/>
    </source>
</evidence>
<dbReference type="InterPro" id="IPR000010">
    <property type="entry name" value="Cystatin_dom"/>
</dbReference>
<feature type="region of interest" description="Disordered" evidence="7">
    <location>
        <begin position="333"/>
        <end position="357"/>
    </location>
</feature>
<dbReference type="InterPro" id="IPR046350">
    <property type="entry name" value="Cystatin_sf"/>
</dbReference>
<dbReference type="InterPro" id="IPR050735">
    <property type="entry name" value="Kininogen_Fetuin_HRG"/>
</dbReference>
<keyword evidence="4" id="KW-0677">Repeat</keyword>
<dbReference type="EMBL" id="JAURVH010001524">
    <property type="protein sequence ID" value="KAK5919020.1"/>
    <property type="molecule type" value="Genomic_DNA"/>
</dbReference>
<comment type="caution">
    <text evidence="10">The sequence shown here is derived from an EMBL/GenBank/DDBJ whole genome shotgun (WGS) entry which is preliminary data.</text>
</comment>
<dbReference type="SMART" id="SM00043">
    <property type="entry name" value="CY"/>
    <property type="match status" value="2"/>
</dbReference>
<dbReference type="InterPro" id="IPR025760">
    <property type="entry name" value="Cystatin_Fetuin_A"/>
</dbReference>
<dbReference type="SUPFAM" id="SSF54403">
    <property type="entry name" value="Cystatin/monellin"/>
    <property type="match status" value="2"/>
</dbReference>
<evidence type="ECO:0000256" key="4">
    <source>
        <dbReference type="ARBA" id="ARBA00022737"/>
    </source>
</evidence>
<keyword evidence="3 8" id="KW-0732">Signal</keyword>
<gene>
    <name evidence="10" type="ORF">CgunFtcFv8_022951</name>
</gene>
<evidence type="ECO:0000313" key="11">
    <source>
        <dbReference type="Proteomes" id="UP001331515"/>
    </source>
</evidence>
<dbReference type="Pfam" id="PF00031">
    <property type="entry name" value="Cystatin"/>
    <property type="match status" value="2"/>
</dbReference>
<organism evidence="10 11">
    <name type="scientific">Champsocephalus gunnari</name>
    <name type="common">Mackerel icefish</name>
    <dbReference type="NCBI Taxonomy" id="52237"/>
    <lineage>
        <taxon>Eukaryota</taxon>
        <taxon>Metazoa</taxon>
        <taxon>Chordata</taxon>
        <taxon>Craniata</taxon>
        <taxon>Vertebrata</taxon>
        <taxon>Euteleostomi</taxon>
        <taxon>Actinopterygii</taxon>
        <taxon>Neopterygii</taxon>
        <taxon>Teleostei</taxon>
        <taxon>Neoteleostei</taxon>
        <taxon>Acanthomorphata</taxon>
        <taxon>Eupercaria</taxon>
        <taxon>Perciformes</taxon>
        <taxon>Notothenioidei</taxon>
        <taxon>Channichthyidae</taxon>
        <taxon>Champsocephalus</taxon>
    </lineage>
</organism>
<evidence type="ECO:0000256" key="1">
    <source>
        <dbReference type="ARBA" id="ARBA00004613"/>
    </source>
</evidence>
<evidence type="ECO:0000256" key="7">
    <source>
        <dbReference type="SAM" id="MobiDB-lite"/>
    </source>
</evidence>
<dbReference type="AlphaFoldDB" id="A0AAN8DF45"/>
<dbReference type="FunFam" id="3.10.450.10:FF:000009">
    <property type="entry name" value="Alpha-2-HS-glycoprotein 2"/>
    <property type="match status" value="1"/>
</dbReference>
<evidence type="ECO:0000256" key="8">
    <source>
        <dbReference type="SAM" id="SignalP"/>
    </source>
</evidence>
<comment type="subcellular location">
    <subcellularLocation>
        <location evidence="1">Secreted</location>
    </subcellularLocation>
</comment>
<proteinExistence type="predicted"/>
<dbReference type="GO" id="GO:0031012">
    <property type="term" value="C:extracellular matrix"/>
    <property type="evidence" value="ECO:0007669"/>
    <property type="project" value="TreeGrafter"/>
</dbReference>
<sequence length="393" mass="41405">MNTLGVTVVLGLLLGVWAQTNIERPQCDSPEAEEAALAAQDYLNAQHTHGYKYALNRIEDIKVYTKPDGDNTYKLEIELLETDCHVLDPTPLANCTVRPKRMTAVEGDCDVLLKRVGGVMTVTAFKCKTEESTEDLCLGCHTLLPLNDTTALDFVHTSLATFNNMTENIMYAVMEVGRMSSQVVSGGAIYSAEYVVVEANCTDDPCVPLNDAMAARGFCTTRGSSIAHIVDCKMFLTMMPIIDANSTVADANSTVAADTNSTVAADTNSTAAASPAMPSMVHIHTGSLSPKLGLRYHKLTTLQDPEPSGFLSSESAESSEVVPVAPAVVDAAAPAADPTADAAPAADAGSDSDSSNSAEVPVVVKIDVPVAAAHAVVDPIVVVPVCPGRKIFF</sequence>
<reference evidence="10 11" key="1">
    <citation type="journal article" date="2023" name="Mol. Biol. Evol.">
        <title>Genomics of Secondarily Temperate Adaptation in the Only Non-Antarctic Icefish.</title>
        <authorList>
            <person name="Rivera-Colon A.G."/>
            <person name="Rayamajhi N."/>
            <person name="Minhas B.F."/>
            <person name="Madrigal G."/>
            <person name="Bilyk K.T."/>
            <person name="Yoon V."/>
            <person name="Hune M."/>
            <person name="Gregory S."/>
            <person name="Cheng C.H.C."/>
            <person name="Catchen J.M."/>
        </authorList>
    </citation>
    <scope>NUCLEOTIDE SEQUENCE [LARGE SCALE GENOMIC DNA]</scope>
    <source>
        <tissue evidence="10">White muscle</tissue>
    </source>
</reference>
<dbReference type="GO" id="GO:0004869">
    <property type="term" value="F:cysteine-type endopeptidase inhibitor activity"/>
    <property type="evidence" value="ECO:0007669"/>
    <property type="project" value="InterPro"/>
</dbReference>
<evidence type="ECO:0000256" key="6">
    <source>
        <dbReference type="ARBA" id="ARBA00023180"/>
    </source>
</evidence>
<evidence type="ECO:0000313" key="10">
    <source>
        <dbReference type="EMBL" id="KAK5919020.1"/>
    </source>
</evidence>
<keyword evidence="11" id="KW-1185">Reference proteome</keyword>
<dbReference type="PANTHER" id="PTHR13814:SF6">
    <property type="entry name" value="ALPHA-2-HS-GLYCOPROTEIN"/>
    <property type="match status" value="1"/>
</dbReference>
<dbReference type="Gene3D" id="3.10.450.10">
    <property type="match status" value="2"/>
</dbReference>
<evidence type="ECO:0000256" key="2">
    <source>
        <dbReference type="ARBA" id="ARBA00022525"/>
    </source>
</evidence>
<keyword evidence="5" id="KW-1015">Disulfide bond</keyword>
<dbReference type="Proteomes" id="UP001331515">
    <property type="component" value="Unassembled WGS sequence"/>
</dbReference>
<dbReference type="PANTHER" id="PTHR13814">
    <property type="entry name" value="FETUIN"/>
    <property type="match status" value="1"/>
</dbReference>
<feature type="domain" description="Cystatin fetuin-A-type" evidence="9">
    <location>
        <begin position="22"/>
        <end position="130"/>
    </location>
</feature>
<feature type="signal peptide" evidence="8">
    <location>
        <begin position="1"/>
        <end position="18"/>
    </location>
</feature>
<accession>A0AAN8DF45</accession>